<feature type="region of interest" description="Disordered" evidence="1">
    <location>
        <begin position="15"/>
        <end position="38"/>
    </location>
</feature>
<dbReference type="EMBL" id="JADBEK010000001">
    <property type="protein sequence ID" value="MBE1590499.1"/>
    <property type="molecule type" value="Genomic_DNA"/>
</dbReference>
<keyword evidence="2" id="KW-1133">Transmembrane helix</keyword>
<gene>
    <name evidence="3" type="ORF">H4W80_008757</name>
</gene>
<comment type="caution">
    <text evidence="3">The sequence shown here is derived from an EMBL/GenBank/DDBJ whole genome shotgun (WGS) entry which is preliminary data.</text>
</comment>
<dbReference type="RefSeq" id="WP_192790364.1">
    <property type="nucleotide sequence ID" value="NZ_JADBEK010000001.1"/>
</dbReference>
<dbReference type="SUPFAM" id="SSF69304">
    <property type="entry name" value="Tricorn protease N-terminal domain"/>
    <property type="match status" value="1"/>
</dbReference>
<dbReference type="Proteomes" id="UP000633509">
    <property type="component" value="Unassembled WGS sequence"/>
</dbReference>
<proteinExistence type="predicted"/>
<reference evidence="3 4" key="1">
    <citation type="submission" date="2020-10" db="EMBL/GenBank/DDBJ databases">
        <title>Sequencing the genomes of 1000 actinobacteria strains.</title>
        <authorList>
            <person name="Klenk H.-P."/>
        </authorList>
    </citation>
    <scope>NUCLEOTIDE SEQUENCE [LARGE SCALE GENOMIC DNA]</scope>
    <source>
        <strain evidence="3 4">DSM 43173</strain>
    </source>
</reference>
<keyword evidence="2" id="KW-0472">Membrane</keyword>
<organism evidence="3 4">
    <name type="scientific">Nonomuraea angiospora</name>
    <dbReference type="NCBI Taxonomy" id="46172"/>
    <lineage>
        <taxon>Bacteria</taxon>
        <taxon>Bacillati</taxon>
        <taxon>Actinomycetota</taxon>
        <taxon>Actinomycetes</taxon>
        <taxon>Streptosporangiales</taxon>
        <taxon>Streptosporangiaceae</taxon>
        <taxon>Nonomuraea</taxon>
    </lineage>
</organism>
<sequence length="385" mass="41840">MSTELEDDLSRVLGRAAEGAPQAPTGFPGRIAARSRRRRTRTRTLVAAVAVVVVAGGLGVTLRGADEARPAQTRSPDPVEQVWPDAVWKIPRQLPNLPGFRPLIFIDDRTVLLWTPKSDGRADAIHAYDLGTGRTRKIADIPSAKWEYSSYFAVGAGRIVWQMIDKNDHTRFWSVPVSGGKPAAIDTGGPVRARSEKLAVAGDRVAFSLVDGGVFTFPLRGGSVTPVAGAERHHILRWPWVATPSDYRQDRESSFRELLNAETGQASNAVVRPGERYVRCGVTTCVGMRPDDTRFYRLRDGSRERDLPGSPVLGLGDDRFLAADPPGASGGQVLLDLATGKQGDLGLRPSGKGRMTGVEPNILDGGLVSYQLKDQYMIIDLARIR</sequence>
<accession>A0ABR9MC61</accession>
<evidence type="ECO:0000256" key="1">
    <source>
        <dbReference type="SAM" id="MobiDB-lite"/>
    </source>
</evidence>
<feature type="transmembrane region" description="Helical" evidence="2">
    <location>
        <begin position="44"/>
        <end position="65"/>
    </location>
</feature>
<keyword evidence="2" id="KW-0812">Transmembrane</keyword>
<evidence type="ECO:0000313" key="4">
    <source>
        <dbReference type="Proteomes" id="UP000633509"/>
    </source>
</evidence>
<protein>
    <recommendedName>
        <fullName evidence="5">WD40 repeat domain-containing protein</fullName>
    </recommendedName>
</protein>
<evidence type="ECO:0000256" key="2">
    <source>
        <dbReference type="SAM" id="Phobius"/>
    </source>
</evidence>
<name>A0ABR9MC61_9ACTN</name>
<evidence type="ECO:0000313" key="3">
    <source>
        <dbReference type="EMBL" id="MBE1590499.1"/>
    </source>
</evidence>
<evidence type="ECO:0008006" key="5">
    <source>
        <dbReference type="Google" id="ProtNLM"/>
    </source>
</evidence>
<keyword evidence="4" id="KW-1185">Reference proteome</keyword>